<dbReference type="InterPro" id="IPR004046">
    <property type="entry name" value="GST_C"/>
</dbReference>
<comment type="subcellular location">
    <subcellularLocation>
        <location evidence="1">Cytoplasm</location>
    </subcellularLocation>
</comment>
<dbReference type="PROSITE" id="PS50404">
    <property type="entry name" value="GST_NTER"/>
    <property type="match status" value="1"/>
</dbReference>
<dbReference type="SFLD" id="SFLDS00019">
    <property type="entry name" value="Glutathione_Transferase_(cytos"/>
    <property type="match status" value="1"/>
</dbReference>
<dbReference type="PANTHER" id="PTHR43917:SF8">
    <property type="entry name" value="GH16740P-RELATED"/>
    <property type="match status" value="1"/>
</dbReference>
<feature type="domain" description="GST N-terminal" evidence="3">
    <location>
        <begin position="7"/>
        <end position="95"/>
    </location>
</feature>
<proteinExistence type="predicted"/>
<evidence type="ECO:0000313" key="6">
    <source>
        <dbReference type="Proteomes" id="UP000693970"/>
    </source>
</evidence>
<evidence type="ECO:0000313" key="5">
    <source>
        <dbReference type="EMBL" id="KAG7367168.1"/>
    </source>
</evidence>
<dbReference type="Pfam" id="PF00043">
    <property type="entry name" value="GST_C"/>
    <property type="match status" value="1"/>
</dbReference>
<dbReference type="InterPro" id="IPR051369">
    <property type="entry name" value="GST_Theta"/>
</dbReference>
<evidence type="ECO:0000256" key="1">
    <source>
        <dbReference type="ARBA" id="ARBA00004496"/>
    </source>
</evidence>
<dbReference type="AlphaFoldDB" id="A0A9K3Q142"/>
<dbReference type="InterPro" id="IPR040079">
    <property type="entry name" value="Glutathione_S-Trfase"/>
</dbReference>
<dbReference type="InterPro" id="IPR010987">
    <property type="entry name" value="Glutathione-S-Trfase_C-like"/>
</dbReference>
<comment type="caution">
    <text evidence="5">The sequence shown here is derived from an EMBL/GenBank/DDBJ whole genome shotgun (WGS) entry which is preliminary data.</text>
</comment>
<accession>A0A9K3Q142</accession>
<dbReference type="InterPro" id="IPR004045">
    <property type="entry name" value="Glutathione_S-Trfase_N"/>
</dbReference>
<protein>
    <submittedName>
        <fullName evidence="5">Iron hydrogenase</fullName>
    </submittedName>
</protein>
<dbReference type="OrthoDB" id="2309723at2759"/>
<name>A0A9K3Q142_9STRA</name>
<dbReference type="GO" id="GO:0006749">
    <property type="term" value="P:glutathione metabolic process"/>
    <property type="evidence" value="ECO:0007669"/>
    <property type="project" value="TreeGrafter"/>
</dbReference>
<evidence type="ECO:0000259" key="3">
    <source>
        <dbReference type="PROSITE" id="PS50404"/>
    </source>
</evidence>
<dbReference type="GO" id="GO:0005737">
    <property type="term" value="C:cytoplasm"/>
    <property type="evidence" value="ECO:0007669"/>
    <property type="project" value="UniProtKB-SubCell"/>
</dbReference>
<dbReference type="GO" id="GO:0004364">
    <property type="term" value="F:glutathione transferase activity"/>
    <property type="evidence" value="ECO:0007669"/>
    <property type="project" value="TreeGrafter"/>
</dbReference>
<sequence>MPSIAKIPLKLYGVPLSQPFRSCAWTLLNLRVPFEIEMAVPGMSSKVGTKNENFQALTPHRSTQVPLLVDNNTGLVLTESPAIMSHVCERYGTHNQLLAPSGSNQKALINSYTHWHHSHTRFLAKIFQTKVRPDLKALLNEEDHERIRTILQNIDRGWLQSSPYIGESDTPSVADILAYGEISTLTMTNLLKVDEFENLSSWMNRMTQLPFHDVAHAALKDLGDLSQDKGVPIAKRIGPATKAGLKAFADAQQIP</sequence>
<reference evidence="5" key="2">
    <citation type="submission" date="2021-04" db="EMBL/GenBank/DDBJ databases">
        <authorList>
            <person name="Podell S."/>
        </authorList>
    </citation>
    <scope>NUCLEOTIDE SEQUENCE</scope>
    <source>
        <strain evidence="5">Hildebrandi</strain>
    </source>
</reference>
<dbReference type="PROSITE" id="PS50405">
    <property type="entry name" value="GST_CTER"/>
    <property type="match status" value="1"/>
</dbReference>
<dbReference type="EMBL" id="JAGRRH010000007">
    <property type="protein sequence ID" value="KAG7367168.1"/>
    <property type="molecule type" value="Genomic_DNA"/>
</dbReference>
<gene>
    <name evidence="5" type="ORF">IV203_029838</name>
</gene>
<evidence type="ECO:0000259" key="4">
    <source>
        <dbReference type="PROSITE" id="PS50405"/>
    </source>
</evidence>
<feature type="domain" description="GST C-terminal" evidence="4">
    <location>
        <begin position="102"/>
        <end position="231"/>
    </location>
</feature>
<evidence type="ECO:0000256" key="2">
    <source>
        <dbReference type="ARBA" id="ARBA00022490"/>
    </source>
</evidence>
<organism evidence="5 6">
    <name type="scientific">Nitzschia inconspicua</name>
    <dbReference type="NCBI Taxonomy" id="303405"/>
    <lineage>
        <taxon>Eukaryota</taxon>
        <taxon>Sar</taxon>
        <taxon>Stramenopiles</taxon>
        <taxon>Ochrophyta</taxon>
        <taxon>Bacillariophyta</taxon>
        <taxon>Bacillariophyceae</taxon>
        <taxon>Bacillariophycidae</taxon>
        <taxon>Bacillariales</taxon>
        <taxon>Bacillariaceae</taxon>
        <taxon>Nitzschia</taxon>
    </lineage>
</organism>
<dbReference type="PANTHER" id="PTHR43917">
    <property type="match status" value="1"/>
</dbReference>
<dbReference type="Proteomes" id="UP000693970">
    <property type="component" value="Unassembled WGS sequence"/>
</dbReference>
<keyword evidence="2" id="KW-0963">Cytoplasm</keyword>
<keyword evidence="6" id="KW-1185">Reference proteome</keyword>
<reference evidence="5" key="1">
    <citation type="journal article" date="2021" name="Sci. Rep.">
        <title>Diploid genomic architecture of Nitzschia inconspicua, an elite biomass production diatom.</title>
        <authorList>
            <person name="Oliver A."/>
            <person name="Podell S."/>
            <person name="Pinowska A."/>
            <person name="Traller J.C."/>
            <person name="Smith S.R."/>
            <person name="McClure R."/>
            <person name="Beliaev A."/>
            <person name="Bohutskyi P."/>
            <person name="Hill E.A."/>
            <person name="Rabines A."/>
            <person name="Zheng H."/>
            <person name="Allen L.Z."/>
            <person name="Kuo A."/>
            <person name="Grigoriev I.V."/>
            <person name="Allen A.E."/>
            <person name="Hazlebeck D."/>
            <person name="Allen E.E."/>
        </authorList>
    </citation>
    <scope>NUCLEOTIDE SEQUENCE</scope>
    <source>
        <strain evidence="5">Hildebrandi</strain>
    </source>
</reference>
<dbReference type="Pfam" id="PF13417">
    <property type="entry name" value="GST_N_3"/>
    <property type="match status" value="1"/>
</dbReference>